<sequence>MFRLNPKLNRELDCGCSNLNLAVIIIDIDTYPNTLSAGKEVTALFWYNIKSKQYETSAREVLATTREFCAGRDEGEPYKSLEIASQPARRAEVKPPWLFILTFVICTHTDKVCPMNVQPFYGTALKVSHKCQGEANWLEDYNIMISYDLATEFHYLSSSGDCERNVCRMHSKITVTTIGIGVIVGRYDLNRRNNWPHKAKVCLSLMVRAAYGSVQSYETTGI</sequence>
<comment type="caution">
    <text evidence="1">The sequence shown here is derived from an EMBL/GenBank/DDBJ whole genome shotgun (WGS) entry which is preliminary data.</text>
</comment>
<dbReference type="AlphaFoldDB" id="A0A4C1X430"/>
<name>A0A4C1X430_EUMVA</name>
<accession>A0A4C1X430</accession>
<keyword evidence="2" id="KW-1185">Reference proteome</keyword>
<evidence type="ECO:0000313" key="1">
    <source>
        <dbReference type="EMBL" id="GBP57129.1"/>
    </source>
</evidence>
<gene>
    <name evidence="1" type="ORF">EVAR_33372_1</name>
</gene>
<reference evidence="1 2" key="1">
    <citation type="journal article" date="2019" name="Commun. Biol.">
        <title>The bagworm genome reveals a unique fibroin gene that provides high tensile strength.</title>
        <authorList>
            <person name="Kono N."/>
            <person name="Nakamura H."/>
            <person name="Ohtoshi R."/>
            <person name="Tomita M."/>
            <person name="Numata K."/>
            <person name="Arakawa K."/>
        </authorList>
    </citation>
    <scope>NUCLEOTIDE SEQUENCE [LARGE SCALE GENOMIC DNA]</scope>
</reference>
<protein>
    <submittedName>
        <fullName evidence="1">Uncharacterized protein</fullName>
    </submittedName>
</protein>
<proteinExistence type="predicted"/>
<dbReference type="Proteomes" id="UP000299102">
    <property type="component" value="Unassembled WGS sequence"/>
</dbReference>
<evidence type="ECO:0000313" key="2">
    <source>
        <dbReference type="Proteomes" id="UP000299102"/>
    </source>
</evidence>
<dbReference type="EMBL" id="BGZK01000709">
    <property type="protein sequence ID" value="GBP57129.1"/>
    <property type="molecule type" value="Genomic_DNA"/>
</dbReference>
<organism evidence="1 2">
    <name type="scientific">Eumeta variegata</name>
    <name type="common">Bagworm moth</name>
    <name type="synonym">Eumeta japonica</name>
    <dbReference type="NCBI Taxonomy" id="151549"/>
    <lineage>
        <taxon>Eukaryota</taxon>
        <taxon>Metazoa</taxon>
        <taxon>Ecdysozoa</taxon>
        <taxon>Arthropoda</taxon>
        <taxon>Hexapoda</taxon>
        <taxon>Insecta</taxon>
        <taxon>Pterygota</taxon>
        <taxon>Neoptera</taxon>
        <taxon>Endopterygota</taxon>
        <taxon>Lepidoptera</taxon>
        <taxon>Glossata</taxon>
        <taxon>Ditrysia</taxon>
        <taxon>Tineoidea</taxon>
        <taxon>Psychidae</taxon>
        <taxon>Oiketicinae</taxon>
        <taxon>Eumeta</taxon>
    </lineage>
</organism>